<feature type="domain" description="Enoyl reductase (ER)" evidence="3">
    <location>
        <begin position="10"/>
        <end position="327"/>
    </location>
</feature>
<evidence type="ECO:0000313" key="5">
    <source>
        <dbReference type="Proteomes" id="UP000509303"/>
    </source>
</evidence>
<accession>A0A7H8N886</accession>
<protein>
    <submittedName>
        <fullName evidence="4">Zinc-binding dehydrogenase</fullName>
    </submittedName>
</protein>
<dbReference type="SUPFAM" id="SSF50129">
    <property type="entry name" value="GroES-like"/>
    <property type="match status" value="1"/>
</dbReference>
<dbReference type="Gene3D" id="3.40.50.720">
    <property type="entry name" value="NAD(P)-binding Rossmann-like Domain"/>
    <property type="match status" value="1"/>
</dbReference>
<dbReference type="Proteomes" id="UP000509303">
    <property type="component" value="Chromosome"/>
</dbReference>
<dbReference type="GO" id="GO:0070402">
    <property type="term" value="F:NADPH binding"/>
    <property type="evidence" value="ECO:0007669"/>
    <property type="project" value="TreeGrafter"/>
</dbReference>
<dbReference type="CDD" id="cd08244">
    <property type="entry name" value="MDR_enoyl_red"/>
    <property type="match status" value="1"/>
</dbReference>
<dbReference type="InterPro" id="IPR036291">
    <property type="entry name" value="NAD(P)-bd_dom_sf"/>
</dbReference>
<dbReference type="InterPro" id="IPR013149">
    <property type="entry name" value="ADH-like_C"/>
</dbReference>
<dbReference type="GO" id="GO:0016651">
    <property type="term" value="F:oxidoreductase activity, acting on NAD(P)H"/>
    <property type="evidence" value="ECO:0007669"/>
    <property type="project" value="TreeGrafter"/>
</dbReference>
<dbReference type="RefSeq" id="WP_176162308.1">
    <property type="nucleotide sequence ID" value="NZ_CP054929.1"/>
</dbReference>
<evidence type="ECO:0000256" key="2">
    <source>
        <dbReference type="ARBA" id="ARBA00023002"/>
    </source>
</evidence>
<evidence type="ECO:0000313" key="4">
    <source>
        <dbReference type="EMBL" id="QKW50573.1"/>
    </source>
</evidence>
<dbReference type="Pfam" id="PF08240">
    <property type="entry name" value="ADH_N"/>
    <property type="match status" value="1"/>
</dbReference>
<dbReference type="InterPro" id="IPR020843">
    <property type="entry name" value="ER"/>
</dbReference>
<name>A0A7H8N886_9ACTN</name>
<dbReference type="EMBL" id="CP054929">
    <property type="protein sequence ID" value="QKW50573.1"/>
    <property type="molecule type" value="Genomic_DNA"/>
</dbReference>
<dbReference type="InterPro" id="IPR013154">
    <property type="entry name" value="ADH-like_N"/>
</dbReference>
<dbReference type="AlphaFoldDB" id="A0A7H8N886"/>
<organism evidence="4 5">
    <name type="scientific">Streptomyces buecherae</name>
    <dbReference type="NCBI Taxonomy" id="2763006"/>
    <lineage>
        <taxon>Bacteria</taxon>
        <taxon>Bacillati</taxon>
        <taxon>Actinomycetota</taxon>
        <taxon>Actinomycetes</taxon>
        <taxon>Kitasatosporales</taxon>
        <taxon>Streptomycetaceae</taxon>
        <taxon>Streptomyces</taxon>
    </lineage>
</organism>
<keyword evidence="5" id="KW-1185">Reference proteome</keyword>
<dbReference type="Gene3D" id="3.90.180.10">
    <property type="entry name" value="Medium-chain alcohol dehydrogenases, catalytic domain"/>
    <property type="match status" value="1"/>
</dbReference>
<evidence type="ECO:0000256" key="1">
    <source>
        <dbReference type="ARBA" id="ARBA00022857"/>
    </source>
</evidence>
<keyword evidence="1" id="KW-0521">NADP</keyword>
<keyword evidence="2" id="KW-0560">Oxidoreductase</keyword>
<dbReference type="Pfam" id="PF00107">
    <property type="entry name" value="ADH_zinc_N"/>
    <property type="match status" value="1"/>
</dbReference>
<dbReference type="SUPFAM" id="SSF51735">
    <property type="entry name" value="NAD(P)-binding Rossmann-fold domains"/>
    <property type="match status" value="1"/>
</dbReference>
<dbReference type="PANTHER" id="PTHR48106">
    <property type="entry name" value="QUINONE OXIDOREDUCTASE PIG3-RELATED"/>
    <property type="match status" value="1"/>
</dbReference>
<gene>
    <name evidence="4" type="ORF">HUT08_14680</name>
</gene>
<sequence length="329" mass="33930">MHAIRLHAFGPAENLTYEQTEDPRPAPGQVRIKVAAAGVHVIDTTFRSGDPNAPYDLPALPTIPGREVAGTVDGLGDGVDASWLGRRVVAHLGLVPGGYAELAVVATEKLHALPDDLPFDHAIAMIGTGRTTVGILLFAELTSDDVVVVTGAAGGIGTLLTQYAKHVGATVVGLAGGPTKVARVAELGADIALDYDAADWTERARAALGDRAATLVFDAVGGERGLGAVDLLGRGGRHIVYGWAGGGPLDLSEAELERRGITSLQVVGKPMLDRIGGPAGMRKLEEDSMALAASGVLVPSVHRFPLAEAAAAHRAIETRGTMGKVVLIP</sequence>
<proteinExistence type="predicted"/>
<dbReference type="SMART" id="SM00829">
    <property type="entry name" value="PKS_ER"/>
    <property type="match status" value="1"/>
</dbReference>
<evidence type="ECO:0000259" key="3">
    <source>
        <dbReference type="SMART" id="SM00829"/>
    </source>
</evidence>
<dbReference type="InterPro" id="IPR011032">
    <property type="entry name" value="GroES-like_sf"/>
</dbReference>
<reference evidence="4 5" key="1">
    <citation type="submission" date="2020-06" db="EMBL/GenBank/DDBJ databases">
        <title>Genome mining for natural products.</title>
        <authorList>
            <person name="Zhang B."/>
            <person name="Shi J."/>
            <person name="Ge H."/>
        </authorList>
    </citation>
    <scope>NUCLEOTIDE SEQUENCE [LARGE SCALE GENOMIC DNA]</scope>
    <source>
        <strain evidence="4 5">NA00687</strain>
    </source>
</reference>